<evidence type="ECO:0000256" key="3">
    <source>
        <dbReference type="ARBA" id="ARBA00011738"/>
    </source>
</evidence>
<keyword evidence="6" id="KW-0686">Riboflavin biosynthesis</keyword>
<keyword evidence="10" id="KW-0464">Manganese</keyword>
<keyword evidence="11" id="KW-0456">Lyase</keyword>
<dbReference type="InterPro" id="IPR017945">
    <property type="entry name" value="DHBP_synth_RibB-like_a/b_dom"/>
</dbReference>
<evidence type="ECO:0000256" key="9">
    <source>
        <dbReference type="ARBA" id="ARBA00023206"/>
    </source>
</evidence>
<evidence type="ECO:0000256" key="8">
    <source>
        <dbReference type="ARBA" id="ARBA00022842"/>
    </source>
</evidence>
<comment type="similarity">
    <text evidence="12">Belongs to the DHBP synthase family.</text>
</comment>
<dbReference type="VEuPathDB" id="FungiDB:C5L36_0C07570"/>
<evidence type="ECO:0000313" key="15">
    <source>
        <dbReference type="EMBL" id="KGK36339.1"/>
    </source>
</evidence>
<feature type="region of interest" description="Disordered" evidence="14">
    <location>
        <begin position="414"/>
        <end position="456"/>
    </location>
</feature>
<dbReference type="NCBIfam" id="TIGR00506">
    <property type="entry name" value="ribB"/>
    <property type="match status" value="1"/>
</dbReference>
<proteinExistence type="inferred from homology"/>
<protein>
    <recommendedName>
        <fullName evidence="5">3,4-dihydroxy-2-butanone 4-phosphate synthase</fullName>
        <ecNumber evidence="4">4.1.99.12</ecNumber>
    </recommendedName>
</protein>
<dbReference type="InterPro" id="IPR005024">
    <property type="entry name" value="Snf7_fam"/>
</dbReference>
<dbReference type="AlphaFoldDB" id="A0A099NWK1"/>
<name>A0A099NWK1_PICKU</name>
<evidence type="ECO:0000256" key="5">
    <source>
        <dbReference type="ARBA" id="ARBA00018836"/>
    </source>
</evidence>
<evidence type="ECO:0000313" key="16">
    <source>
        <dbReference type="Proteomes" id="UP000029867"/>
    </source>
</evidence>
<evidence type="ECO:0000256" key="1">
    <source>
        <dbReference type="ARBA" id="ARBA00001946"/>
    </source>
</evidence>
<dbReference type="Pfam" id="PF00926">
    <property type="entry name" value="DHBP_synthase"/>
    <property type="match status" value="1"/>
</dbReference>
<keyword evidence="9" id="KW-0318">Glutathionylation</keyword>
<evidence type="ECO:0000256" key="11">
    <source>
        <dbReference type="ARBA" id="ARBA00023239"/>
    </source>
</evidence>
<dbReference type="eggNOG" id="KOG1655">
    <property type="taxonomic scope" value="Eukaryota"/>
</dbReference>
<dbReference type="UniPathway" id="UPA00275"/>
<dbReference type="Gene3D" id="3.90.870.10">
    <property type="entry name" value="DHBP synthase"/>
    <property type="match status" value="1"/>
</dbReference>
<sequence>MDLSVIFQEPIYKDQVSTLEWNDLTPTNWRSTKYIPFLGYSLHTSKLVCWPPRVMTSNNSVKFTPIPEALEAFKNGEFLVVMDDEDRENEGDLIMAAELMTTERMAFLVKHSSGFVCVPLSTERADELNLPFMIPEDKMTDRHGTAYTVTVDYADGTTTGISAHDRGLTAKMLGTKSSKADDFLRPGHICPLRAKPGLLRERPGHTEAAVQLCELTGLQPAGAICELVRDEDGLMMRLDDCWKFAQKYNIKIITIKELLEYLNQTTPLSNEKIKKVNAELSGYQSKLSKMREGAGKSALKQRAIKLLRQRKQLESQRDQLMSQSWNISQAQMTTENLKNTMITVDAMRQTNKELRKTYGKIDVDKLEDLQDEMMDLIEQSNDIQSALGRSYDVPDDISESELDAELEALGEELELEEEMGPEAVPSYLDATPSVEMPSLNEQEPAKEEVQDSVPAQ</sequence>
<evidence type="ECO:0000256" key="6">
    <source>
        <dbReference type="ARBA" id="ARBA00022619"/>
    </source>
</evidence>
<dbReference type="GO" id="GO:0008686">
    <property type="term" value="F:3,4-dihydroxy-2-butanone-4-phosphate synthase activity"/>
    <property type="evidence" value="ECO:0007669"/>
    <property type="project" value="UniProtKB-EC"/>
</dbReference>
<evidence type="ECO:0000256" key="4">
    <source>
        <dbReference type="ARBA" id="ARBA00012153"/>
    </source>
</evidence>
<reference evidence="16" key="1">
    <citation type="journal article" date="2014" name="Microb. Cell Fact.">
        <title>Exploiting Issatchenkia orientalis SD108 for succinic acid production.</title>
        <authorList>
            <person name="Xiao H."/>
            <person name="Shao Z."/>
            <person name="Jiang Y."/>
            <person name="Dole S."/>
            <person name="Zhao H."/>
        </authorList>
    </citation>
    <scope>NUCLEOTIDE SEQUENCE [LARGE SCALE GENOMIC DNA]</scope>
    <source>
        <strain evidence="16">SD108</strain>
    </source>
</reference>
<dbReference type="Pfam" id="PF03357">
    <property type="entry name" value="Snf7"/>
    <property type="match status" value="1"/>
</dbReference>
<dbReference type="SUPFAM" id="SSF55821">
    <property type="entry name" value="YrdC/RibB"/>
    <property type="match status" value="1"/>
</dbReference>
<dbReference type="InterPro" id="IPR000422">
    <property type="entry name" value="DHBP_synthase_RibB"/>
</dbReference>
<dbReference type="EMBL" id="JQFK01000080">
    <property type="protein sequence ID" value="KGK36339.1"/>
    <property type="molecule type" value="Genomic_DNA"/>
</dbReference>
<evidence type="ECO:0000256" key="10">
    <source>
        <dbReference type="ARBA" id="ARBA00023211"/>
    </source>
</evidence>
<dbReference type="GO" id="GO:0009231">
    <property type="term" value="P:riboflavin biosynthetic process"/>
    <property type="evidence" value="ECO:0007669"/>
    <property type="project" value="UniProtKB-UniPathway"/>
</dbReference>
<dbReference type="VEuPathDB" id="FungiDB:C5L36_0C07560"/>
<feature type="coiled-coil region" evidence="13">
    <location>
        <begin position="296"/>
        <end position="323"/>
    </location>
</feature>
<evidence type="ECO:0000256" key="7">
    <source>
        <dbReference type="ARBA" id="ARBA00022723"/>
    </source>
</evidence>
<gene>
    <name evidence="15" type="ORF">JL09_g4505</name>
</gene>
<comment type="cofactor">
    <cofactor evidence="1">
        <name>Mg(2+)</name>
        <dbReference type="ChEBI" id="CHEBI:18420"/>
    </cofactor>
</comment>
<evidence type="ECO:0000256" key="2">
    <source>
        <dbReference type="ARBA" id="ARBA00004904"/>
    </source>
</evidence>
<keyword evidence="7" id="KW-0479">Metal-binding</keyword>
<dbReference type="EC" id="4.1.99.12" evidence="4"/>
<organism evidence="15 16">
    <name type="scientific">Pichia kudriavzevii</name>
    <name type="common">Yeast</name>
    <name type="synonym">Issatchenkia orientalis</name>
    <dbReference type="NCBI Taxonomy" id="4909"/>
    <lineage>
        <taxon>Eukaryota</taxon>
        <taxon>Fungi</taxon>
        <taxon>Dikarya</taxon>
        <taxon>Ascomycota</taxon>
        <taxon>Saccharomycotina</taxon>
        <taxon>Pichiomycetes</taxon>
        <taxon>Pichiales</taxon>
        <taxon>Pichiaceae</taxon>
        <taxon>Pichia</taxon>
    </lineage>
</organism>
<dbReference type="HOGENOM" id="CLU_659046_0_0_1"/>
<evidence type="ECO:0000256" key="12">
    <source>
        <dbReference type="ARBA" id="ARBA00060730"/>
    </source>
</evidence>
<dbReference type="GO" id="GO:0007034">
    <property type="term" value="P:vacuolar transport"/>
    <property type="evidence" value="ECO:0007669"/>
    <property type="project" value="InterPro"/>
</dbReference>
<dbReference type="HAMAP" id="MF_00180">
    <property type="entry name" value="RibB"/>
    <property type="match status" value="1"/>
</dbReference>
<comment type="pathway">
    <text evidence="2">Cofactor biosynthesis; riboflavin biosynthesis; 2-hydroxy-3-oxobutyl phosphate from D-ribulose 5-phosphate: step 1/1.</text>
</comment>
<dbReference type="PANTHER" id="PTHR21327:SF18">
    <property type="entry name" value="3,4-DIHYDROXY-2-BUTANONE 4-PHOSPHATE SYNTHASE"/>
    <property type="match status" value="1"/>
</dbReference>
<dbReference type="GO" id="GO:0005758">
    <property type="term" value="C:mitochondrial intermembrane space"/>
    <property type="evidence" value="ECO:0007669"/>
    <property type="project" value="TreeGrafter"/>
</dbReference>
<dbReference type="GO" id="GO:0005829">
    <property type="term" value="C:cytosol"/>
    <property type="evidence" value="ECO:0007669"/>
    <property type="project" value="TreeGrafter"/>
</dbReference>
<evidence type="ECO:0000256" key="13">
    <source>
        <dbReference type="SAM" id="Coils"/>
    </source>
</evidence>
<evidence type="ECO:0000256" key="14">
    <source>
        <dbReference type="SAM" id="MobiDB-lite"/>
    </source>
</evidence>
<dbReference type="PANTHER" id="PTHR21327">
    <property type="entry name" value="GTP CYCLOHYDROLASE II-RELATED"/>
    <property type="match status" value="1"/>
</dbReference>
<dbReference type="Proteomes" id="UP000029867">
    <property type="component" value="Unassembled WGS sequence"/>
</dbReference>
<dbReference type="eggNOG" id="KOG1284">
    <property type="taxonomic scope" value="Eukaryota"/>
</dbReference>
<accession>A0A099NWK1</accession>
<comment type="subunit">
    <text evidence="3">Homodimer.</text>
</comment>
<keyword evidence="13" id="KW-0175">Coiled coil</keyword>
<dbReference type="Gene3D" id="6.10.250.1710">
    <property type="match status" value="1"/>
</dbReference>
<dbReference type="GO" id="GO:0046872">
    <property type="term" value="F:metal ion binding"/>
    <property type="evidence" value="ECO:0007669"/>
    <property type="project" value="UniProtKB-KW"/>
</dbReference>
<keyword evidence="8" id="KW-0460">Magnesium</keyword>
<comment type="caution">
    <text evidence="15">The sequence shown here is derived from an EMBL/GenBank/DDBJ whole genome shotgun (WGS) entry which is preliminary data.</text>
</comment>
<dbReference type="FunFam" id="3.90.870.10:FF:000002">
    <property type="entry name" value="3,4-dihydroxy-2-butanone 4-phosphate synthase"/>
    <property type="match status" value="1"/>
</dbReference>